<dbReference type="Proteomes" id="UP000675968">
    <property type="component" value="Unassembled WGS sequence"/>
</dbReference>
<name>A0A8T4LDK5_9ARCH</name>
<protein>
    <submittedName>
        <fullName evidence="3">Glycosyltransferase family 2 protein</fullName>
    </submittedName>
</protein>
<dbReference type="SUPFAM" id="SSF53448">
    <property type="entry name" value="Nucleotide-diphospho-sugar transferases"/>
    <property type="match status" value="1"/>
</dbReference>
<evidence type="ECO:0000259" key="2">
    <source>
        <dbReference type="Pfam" id="PF00535"/>
    </source>
</evidence>
<dbReference type="CDD" id="cd04179">
    <property type="entry name" value="DPM_DPG-synthase_like"/>
    <property type="match status" value="1"/>
</dbReference>
<reference evidence="3" key="1">
    <citation type="submission" date="2021-03" db="EMBL/GenBank/DDBJ databases">
        <authorList>
            <person name="Jaffe A."/>
        </authorList>
    </citation>
    <scope>NUCLEOTIDE SEQUENCE</scope>
    <source>
        <strain evidence="3">RIFCSPLOWO2_01_FULL_AR10_48_17</strain>
    </source>
</reference>
<dbReference type="PANTHER" id="PTHR48090">
    <property type="entry name" value="UNDECAPRENYL-PHOSPHATE 4-DEOXY-4-FORMAMIDO-L-ARABINOSE TRANSFERASE-RELATED"/>
    <property type="match status" value="1"/>
</dbReference>
<dbReference type="EMBL" id="JAGVWC010000009">
    <property type="protein sequence ID" value="MBS3061375.1"/>
    <property type="molecule type" value="Genomic_DNA"/>
</dbReference>
<dbReference type="InterPro" id="IPR001173">
    <property type="entry name" value="Glyco_trans_2-like"/>
</dbReference>
<feature type="domain" description="Glycosyltransferase 2-like" evidence="2">
    <location>
        <begin position="5"/>
        <end position="165"/>
    </location>
</feature>
<proteinExistence type="predicted"/>
<evidence type="ECO:0000256" key="1">
    <source>
        <dbReference type="SAM" id="Phobius"/>
    </source>
</evidence>
<keyword evidence="1" id="KW-0812">Transmembrane</keyword>
<comment type="caution">
    <text evidence="3">The sequence shown here is derived from an EMBL/GenBank/DDBJ whole genome shotgun (WGS) entry which is preliminary data.</text>
</comment>
<dbReference type="AlphaFoldDB" id="A0A8T4LDK5"/>
<organism evidence="3 4">
    <name type="scientific">Candidatus Iainarchaeum sp</name>
    <dbReference type="NCBI Taxonomy" id="3101447"/>
    <lineage>
        <taxon>Archaea</taxon>
        <taxon>Candidatus Iainarchaeota</taxon>
        <taxon>Candidatus Iainarchaeia</taxon>
        <taxon>Candidatus Iainarchaeales</taxon>
        <taxon>Candidatus Iainarchaeaceae</taxon>
        <taxon>Candidatus Iainarchaeum</taxon>
    </lineage>
</organism>
<feature type="transmembrane region" description="Helical" evidence="1">
    <location>
        <begin position="234"/>
        <end position="257"/>
    </location>
</feature>
<feature type="transmembrane region" description="Helical" evidence="1">
    <location>
        <begin position="207"/>
        <end position="227"/>
    </location>
</feature>
<keyword evidence="1" id="KW-0472">Membrane</keyword>
<accession>A0A8T4LDK5</accession>
<dbReference type="PANTHER" id="PTHR48090:SF7">
    <property type="entry name" value="RFBJ PROTEIN"/>
    <property type="match status" value="1"/>
</dbReference>
<dbReference type="Gene3D" id="3.90.550.10">
    <property type="entry name" value="Spore Coat Polysaccharide Biosynthesis Protein SpsA, Chain A"/>
    <property type="match status" value="1"/>
</dbReference>
<dbReference type="InterPro" id="IPR050256">
    <property type="entry name" value="Glycosyltransferase_2"/>
</dbReference>
<dbReference type="Pfam" id="PF00535">
    <property type="entry name" value="Glycos_transf_2"/>
    <property type="match status" value="1"/>
</dbReference>
<evidence type="ECO:0000313" key="3">
    <source>
        <dbReference type="EMBL" id="MBS3061375.1"/>
    </source>
</evidence>
<gene>
    <name evidence="3" type="ORF">J4215_02220</name>
</gene>
<feature type="transmembrane region" description="Helical" evidence="1">
    <location>
        <begin position="269"/>
        <end position="290"/>
    </location>
</feature>
<sequence>MKLVIIIPAFNEETSLPFVLKEIPKTIPGISEIEVLVIDDGSADKTSAVAKAFGARLLRHSNNRGLAQTFRDGLESALFDLNADIIVNTDADNQYNQTQIPLLVNPILEHNADLVLGSRFAGHIEYMPWANRVGNILATKAVSIVSGLPITDGQTGFRAFSREAALRLMVLSRYTYTQETILQAAYHRFKVVEVPIDFRKRSGKSRLISSLFGYAKQSALVLLMGYLNYKPLRVFLAIGGSIFLVGLAGGLFILSHFLQSGQVTPHFPLALVSVAFLLFGSQIMALGLVAEMIKNNRKITEDLLYRQKKMQLEKNNSKSKR</sequence>
<keyword evidence="1" id="KW-1133">Transmembrane helix</keyword>
<reference evidence="3" key="2">
    <citation type="submission" date="2021-05" db="EMBL/GenBank/DDBJ databases">
        <title>Protein family content uncovers lineage relationships and bacterial pathway maintenance mechanisms in DPANN archaea.</title>
        <authorList>
            <person name="Castelle C.J."/>
            <person name="Meheust R."/>
            <person name="Jaffe A.L."/>
            <person name="Seitz K."/>
            <person name="Gong X."/>
            <person name="Baker B.J."/>
            <person name="Banfield J.F."/>
        </authorList>
    </citation>
    <scope>NUCLEOTIDE SEQUENCE</scope>
    <source>
        <strain evidence="3">RIFCSPLOWO2_01_FULL_AR10_48_17</strain>
    </source>
</reference>
<evidence type="ECO:0000313" key="4">
    <source>
        <dbReference type="Proteomes" id="UP000675968"/>
    </source>
</evidence>
<dbReference type="InterPro" id="IPR029044">
    <property type="entry name" value="Nucleotide-diphossugar_trans"/>
</dbReference>